<feature type="domain" description="Heterokaryon incompatibility" evidence="2">
    <location>
        <begin position="22"/>
        <end position="214"/>
    </location>
</feature>
<evidence type="ECO:0000256" key="1">
    <source>
        <dbReference type="SAM" id="MobiDB-lite"/>
    </source>
</evidence>
<evidence type="ECO:0000259" key="2">
    <source>
        <dbReference type="Pfam" id="PF06985"/>
    </source>
</evidence>
<dbReference type="AlphaFoldDB" id="A0AA39WY75"/>
<name>A0AA39WY75_9PEZI</name>
<dbReference type="Proteomes" id="UP001175000">
    <property type="component" value="Unassembled WGS sequence"/>
</dbReference>
<accession>A0AA39WY75</accession>
<comment type="caution">
    <text evidence="4">The sequence shown here is derived from an EMBL/GenBank/DDBJ whole genome shotgun (WGS) entry which is preliminary data.</text>
</comment>
<dbReference type="Pfam" id="PF06985">
    <property type="entry name" value="HET"/>
    <property type="match status" value="1"/>
</dbReference>
<organism evidence="4 5">
    <name type="scientific">Immersiella caudata</name>
    <dbReference type="NCBI Taxonomy" id="314043"/>
    <lineage>
        <taxon>Eukaryota</taxon>
        <taxon>Fungi</taxon>
        <taxon>Dikarya</taxon>
        <taxon>Ascomycota</taxon>
        <taxon>Pezizomycotina</taxon>
        <taxon>Sordariomycetes</taxon>
        <taxon>Sordariomycetidae</taxon>
        <taxon>Sordariales</taxon>
        <taxon>Lasiosphaeriaceae</taxon>
        <taxon>Immersiella</taxon>
    </lineage>
</organism>
<evidence type="ECO:0000259" key="3">
    <source>
        <dbReference type="Pfam" id="PF26640"/>
    </source>
</evidence>
<dbReference type="EMBL" id="JAULSU010000003">
    <property type="protein sequence ID" value="KAK0623711.1"/>
    <property type="molecule type" value="Genomic_DNA"/>
</dbReference>
<protein>
    <submittedName>
        <fullName evidence="4">Heterokaryon incompatibility protein-domain-containing protein</fullName>
    </submittedName>
</protein>
<dbReference type="Pfam" id="PF26640">
    <property type="entry name" value="DUF8212"/>
    <property type="match status" value="1"/>
</dbReference>
<keyword evidence="5" id="KW-1185">Reference proteome</keyword>
<proteinExistence type="predicted"/>
<evidence type="ECO:0000313" key="4">
    <source>
        <dbReference type="EMBL" id="KAK0623711.1"/>
    </source>
</evidence>
<evidence type="ECO:0000313" key="5">
    <source>
        <dbReference type="Proteomes" id="UP001175000"/>
    </source>
</evidence>
<dbReference type="InterPro" id="IPR058525">
    <property type="entry name" value="DUF8212"/>
</dbReference>
<dbReference type="InterPro" id="IPR010730">
    <property type="entry name" value="HET"/>
</dbReference>
<dbReference type="PANTHER" id="PTHR10622:SF12">
    <property type="entry name" value="HET DOMAIN-CONTAINING PROTEIN"/>
    <property type="match status" value="1"/>
</dbReference>
<sequence length="589" mass="66562">MRLINTKTLELKEYWGSDIPRYAILSHTWEEEEVTFQQLTQLPREEVAKFKGFKKIERTCQLAERSGIEWAWVDTCCIDKSSSAELTEAINSMFRWYQESAVCFAYLSDLRNDRRKEGGWKVKGGEKSSPNEGQGADKRGVEKEEVGERKKWEGDQWSENWNKENGKTRKEGDAESRAGASDASSNTDNGLTWRQRVDKYAACRWFTRGWTLQELIAPRRLGFYNQDWVFEGEKDKLSSELAEITRINKRVLNNAALLSTIPVAQRMSWAANRQTTRAEDMAYCLLGIFGVQIPMLYGEGSKAFIRLQEEIIKESNDLSLFAWRAGASSQKHWGVLALSPQDFADCASIELWDDAMYNDEFAVTSKGLRVTPASGGALRLGKDETFVLSLRCYRQGSDKDLGIFLRKHGCDVFTRVFPDALADVQDTRKETTGAKGRVFYISKMVSPVLSVVLSSSHRNGIDLSWAKEALKKARFRLDHEAGIHPVGHWDTQRSMFLTQGTRELSCRVQFAPFGDSSERPLVLDCQLRDGELSASFVVGGSSGKPAKGSVLQKRDSRGKLVDWLEAKVVQKAVKGQPVYFVDVDVLPVF</sequence>
<feature type="region of interest" description="Disordered" evidence="1">
    <location>
        <begin position="118"/>
        <end position="188"/>
    </location>
</feature>
<feature type="domain" description="DUF8212" evidence="3">
    <location>
        <begin position="302"/>
        <end position="328"/>
    </location>
</feature>
<reference evidence="4" key="1">
    <citation type="submission" date="2023-06" db="EMBL/GenBank/DDBJ databases">
        <title>Genome-scale phylogeny and comparative genomics of the fungal order Sordariales.</title>
        <authorList>
            <consortium name="Lawrence Berkeley National Laboratory"/>
            <person name="Hensen N."/>
            <person name="Bonometti L."/>
            <person name="Westerberg I."/>
            <person name="Brannstrom I.O."/>
            <person name="Guillou S."/>
            <person name="Cros-Aarteil S."/>
            <person name="Calhoun S."/>
            <person name="Haridas S."/>
            <person name="Kuo A."/>
            <person name="Mondo S."/>
            <person name="Pangilinan J."/>
            <person name="Riley R."/>
            <person name="Labutti K."/>
            <person name="Andreopoulos B."/>
            <person name="Lipzen A."/>
            <person name="Chen C."/>
            <person name="Yanf M."/>
            <person name="Daum C."/>
            <person name="Ng V."/>
            <person name="Clum A."/>
            <person name="Steindorff A."/>
            <person name="Ohm R."/>
            <person name="Martin F."/>
            <person name="Silar P."/>
            <person name="Natvig D."/>
            <person name="Lalanne C."/>
            <person name="Gautier V."/>
            <person name="Ament-Velasquez S.L."/>
            <person name="Kruys A."/>
            <person name="Hutchinson M.I."/>
            <person name="Powell A.J."/>
            <person name="Barry K."/>
            <person name="Miller A.N."/>
            <person name="Grigoriev I.V."/>
            <person name="Debuchy R."/>
            <person name="Gladieux P."/>
            <person name="Thoren M.H."/>
            <person name="Johannesson H."/>
        </authorList>
    </citation>
    <scope>NUCLEOTIDE SEQUENCE</scope>
    <source>
        <strain evidence="4">CBS 606.72</strain>
    </source>
</reference>
<feature type="compositionally biased region" description="Basic and acidic residues" evidence="1">
    <location>
        <begin position="135"/>
        <end position="154"/>
    </location>
</feature>
<feature type="compositionally biased region" description="Basic and acidic residues" evidence="1">
    <location>
        <begin position="161"/>
        <end position="176"/>
    </location>
</feature>
<gene>
    <name evidence="4" type="ORF">B0T14DRAFT_516912</name>
</gene>
<dbReference type="PANTHER" id="PTHR10622">
    <property type="entry name" value="HET DOMAIN-CONTAINING PROTEIN"/>
    <property type="match status" value="1"/>
</dbReference>